<feature type="region of interest" description="Disordered" evidence="1">
    <location>
        <begin position="259"/>
        <end position="324"/>
    </location>
</feature>
<accession>A0AAW1TR87</accession>
<organism evidence="2 3">
    <name type="scientific">Henosepilachna vigintioctopunctata</name>
    <dbReference type="NCBI Taxonomy" id="420089"/>
    <lineage>
        <taxon>Eukaryota</taxon>
        <taxon>Metazoa</taxon>
        <taxon>Ecdysozoa</taxon>
        <taxon>Arthropoda</taxon>
        <taxon>Hexapoda</taxon>
        <taxon>Insecta</taxon>
        <taxon>Pterygota</taxon>
        <taxon>Neoptera</taxon>
        <taxon>Endopterygota</taxon>
        <taxon>Coleoptera</taxon>
        <taxon>Polyphaga</taxon>
        <taxon>Cucujiformia</taxon>
        <taxon>Coccinelloidea</taxon>
        <taxon>Coccinellidae</taxon>
        <taxon>Epilachninae</taxon>
        <taxon>Epilachnini</taxon>
        <taxon>Henosepilachna</taxon>
    </lineage>
</organism>
<name>A0AAW1TR87_9CUCU</name>
<dbReference type="Proteomes" id="UP001431783">
    <property type="component" value="Unassembled WGS sequence"/>
</dbReference>
<reference evidence="2 3" key="1">
    <citation type="submission" date="2023-03" db="EMBL/GenBank/DDBJ databases">
        <title>Genome insight into feeding habits of ladybird beetles.</title>
        <authorList>
            <person name="Li H.-S."/>
            <person name="Huang Y.-H."/>
            <person name="Pang H."/>
        </authorList>
    </citation>
    <scope>NUCLEOTIDE SEQUENCE [LARGE SCALE GENOMIC DNA]</scope>
    <source>
        <strain evidence="2">SYSU_2023b</strain>
        <tissue evidence="2">Whole body</tissue>
    </source>
</reference>
<dbReference type="AlphaFoldDB" id="A0AAW1TR87"/>
<feature type="compositionally biased region" description="Polar residues" evidence="1">
    <location>
        <begin position="261"/>
        <end position="294"/>
    </location>
</feature>
<sequence>MRPQIRSIPLSEIECPQFSWAIRNNSKNISTILQPDLAQHQRDCDFPVEKQKAENEYSCFGKAMSCKCMDETFKPSLFSHPATCVCSDDPCPPRDGVYRHYDIKLADQAISDIMEDIIMKNMVPPPSSPRICKGDRWFKKTMISSHTTEKLPLEENSICSQCCYCQKQYGICKHQNKWPDNCRYLKRNYVKSSDDRLWNTNGKLDQQALSNCMNNSTSYTCGNETPSTSKDSTRDSCNCEERSAEYLCKSYVSDVPDCASPKNNKSESIIENDSTNNDVKNDSSFASKNNVEQNQNERIKSQRTSSIEKSLEEDEVQQEQPTKLTVERFEIAQVNPYREYNEDTKNTKNKETNSLDMDMHFRNFKDLNSESSSKSISKFMTSVKNAHSNKLKESKNIKFSKKKTGAYGVHVKTFKPTQKVTQKYPWNFNNQVKIGECSKNRAAFKNSRDINNSGKINAGQNNFMRSRAGEDFGDSTQRSEPAYFEYTPNLISDVMGGHQKARENIQPREQRKYEKALGEMRIKHWHERLDEFSEKCQRNFNVKDEKERKEQKLNDYMNSDEYHIEGSTIDPTCHYKRKYLQDKKLDKALIPSENTYDSSHNKRKYLCKNGCHLSTIFEEYQEKNDCMLQKRNRHLNRTEFIPKTSEKCQNCETNSDQNKLSNNRQELREKLRQKGADENLEKLKQAQYFNVIRPKVHSRCDKIVQDSQSFREQEFFDSHSIKPYNQDGPEHICIHRFTVDERLYPQPLNSNEFGISCCVRCDQPTKIDKTVFSDQRQSVREKGRNIRNIRQHSAKLDLRPKPVFIGSRNSVMEIKLGPEHNNLLKTQKNIQRKNNYYSDSLALRHQKR</sequence>
<comment type="caution">
    <text evidence="2">The sequence shown here is derived from an EMBL/GenBank/DDBJ whole genome shotgun (WGS) entry which is preliminary data.</text>
</comment>
<gene>
    <name evidence="2" type="ORF">WA026_019648</name>
</gene>
<proteinExistence type="predicted"/>
<protein>
    <submittedName>
        <fullName evidence="2">Uncharacterized protein</fullName>
    </submittedName>
</protein>
<evidence type="ECO:0000313" key="2">
    <source>
        <dbReference type="EMBL" id="KAK9872860.1"/>
    </source>
</evidence>
<evidence type="ECO:0000256" key="1">
    <source>
        <dbReference type="SAM" id="MobiDB-lite"/>
    </source>
</evidence>
<keyword evidence="3" id="KW-1185">Reference proteome</keyword>
<dbReference type="EMBL" id="JARQZJ010000013">
    <property type="protein sequence ID" value="KAK9872860.1"/>
    <property type="molecule type" value="Genomic_DNA"/>
</dbReference>
<evidence type="ECO:0000313" key="3">
    <source>
        <dbReference type="Proteomes" id="UP001431783"/>
    </source>
</evidence>